<evidence type="ECO:0000313" key="2">
    <source>
        <dbReference type="Proteomes" id="UP000708298"/>
    </source>
</evidence>
<protein>
    <recommendedName>
        <fullName evidence="3">Class I SAM-dependent methyltransferase</fullName>
    </recommendedName>
</protein>
<organism evidence="1 2">
    <name type="scientific">Acidisoma silvae</name>
    <dbReference type="NCBI Taxonomy" id="2802396"/>
    <lineage>
        <taxon>Bacteria</taxon>
        <taxon>Pseudomonadati</taxon>
        <taxon>Pseudomonadota</taxon>
        <taxon>Alphaproteobacteria</taxon>
        <taxon>Acetobacterales</taxon>
        <taxon>Acidocellaceae</taxon>
        <taxon>Acidisoma</taxon>
    </lineage>
</organism>
<proteinExistence type="predicted"/>
<dbReference type="Proteomes" id="UP000708298">
    <property type="component" value="Unassembled WGS sequence"/>
</dbReference>
<dbReference type="InterPro" id="IPR029063">
    <property type="entry name" value="SAM-dependent_MTases_sf"/>
</dbReference>
<reference evidence="1" key="1">
    <citation type="journal article" date="2021" name="Microorganisms">
        <title>Acidisoma silvae sp. nov. and Acidisomacellulosilytica sp. nov., Two Acidophilic Bacteria Isolated from Decaying Wood, Hydrolyzing Cellulose and Producing Poly-3-hydroxybutyrate.</title>
        <authorList>
            <person name="Mieszkin S."/>
            <person name="Pouder E."/>
            <person name="Uroz S."/>
            <person name="Simon-Colin C."/>
            <person name="Alain K."/>
        </authorList>
    </citation>
    <scope>NUCLEOTIDE SEQUENCE</scope>
    <source>
        <strain evidence="1">HW T2.11</strain>
    </source>
</reference>
<reference evidence="1" key="2">
    <citation type="submission" date="2021-01" db="EMBL/GenBank/DDBJ databases">
        <authorList>
            <person name="Mieszkin S."/>
            <person name="Pouder E."/>
            <person name="Alain K."/>
        </authorList>
    </citation>
    <scope>NUCLEOTIDE SEQUENCE</scope>
    <source>
        <strain evidence="1">HW T2.11</strain>
    </source>
</reference>
<dbReference type="AlphaFoldDB" id="A0A963YU08"/>
<name>A0A963YU08_9PROT</name>
<dbReference type="RefSeq" id="WP_227322687.1">
    <property type="nucleotide sequence ID" value="NZ_JAESVB010000009.1"/>
</dbReference>
<gene>
    <name evidence="1" type="ORF">ASILVAE211_17700</name>
</gene>
<dbReference type="EMBL" id="JAESVB010000009">
    <property type="protein sequence ID" value="MCB8877033.1"/>
    <property type="molecule type" value="Genomic_DNA"/>
</dbReference>
<dbReference type="SUPFAM" id="SSF53335">
    <property type="entry name" value="S-adenosyl-L-methionine-dependent methyltransferases"/>
    <property type="match status" value="1"/>
</dbReference>
<sequence length="230" mass="26099">MPENLTHLANKYGSDKGTKVGNRHNYTAFYSAFFEQWATDTFTMLEIGLQRGDTATYRDPGRPVDDVPSVRLWLDYFPQAQCWGFDLSDFSNIAIPRFHFRRGDLSNPADLAQLATDMPPARFIIDDGSHASYHQQSALLHLFTAVEPGGLYFIEDLDWQPGYESELPKCRKTRDVFGDFITSGDLDIPFASPSQCRSVEGSINNIFFLRANSDAPELGRIKMVCIQKRR</sequence>
<accession>A0A963YU08</accession>
<evidence type="ECO:0008006" key="3">
    <source>
        <dbReference type="Google" id="ProtNLM"/>
    </source>
</evidence>
<evidence type="ECO:0000313" key="1">
    <source>
        <dbReference type="EMBL" id="MCB8877033.1"/>
    </source>
</evidence>
<dbReference type="Gene3D" id="3.40.50.150">
    <property type="entry name" value="Vaccinia Virus protein VP39"/>
    <property type="match status" value="1"/>
</dbReference>
<comment type="caution">
    <text evidence="1">The sequence shown here is derived from an EMBL/GenBank/DDBJ whole genome shotgun (WGS) entry which is preliminary data.</text>
</comment>
<keyword evidence="2" id="KW-1185">Reference proteome</keyword>